<evidence type="ECO:0000256" key="1">
    <source>
        <dbReference type="SAM" id="MobiDB-lite"/>
    </source>
</evidence>
<keyword evidence="3" id="KW-1185">Reference proteome</keyword>
<reference evidence="2" key="1">
    <citation type="submission" date="2023-04" db="EMBL/GenBank/DDBJ databases">
        <authorList>
            <consortium name="ELIXIR-Norway"/>
        </authorList>
    </citation>
    <scope>NUCLEOTIDE SEQUENCE [LARGE SCALE GENOMIC DNA]</scope>
</reference>
<evidence type="ECO:0000313" key="3">
    <source>
        <dbReference type="Proteomes" id="UP001176941"/>
    </source>
</evidence>
<feature type="compositionally biased region" description="Basic and acidic residues" evidence="1">
    <location>
        <begin position="27"/>
        <end position="39"/>
    </location>
</feature>
<feature type="compositionally biased region" description="Basic and acidic residues" evidence="1">
    <location>
        <begin position="1"/>
        <end position="20"/>
    </location>
</feature>
<feature type="compositionally biased region" description="Low complexity" evidence="1">
    <location>
        <begin position="123"/>
        <end position="134"/>
    </location>
</feature>
<dbReference type="EMBL" id="OX459959">
    <property type="protein sequence ID" value="CAI9164765.1"/>
    <property type="molecule type" value="Genomic_DNA"/>
</dbReference>
<sequence>MNDQKELAGHGNTRRTDEARFGAGNWSDKRNEDRSEQDRLLQPGFPTQSSQAGAQTPARKGHGAAPAVFLSAGRSGTGSRPPRGYLRSKVQSGWKKADGGAQPAAALSLSCLLGAPEGCGGVAAPESSWPAAAEGPGLSPRPLLQMQARGAGGGAGRWSPPSVPGFRARSWSRHPPEEQGRTQ</sequence>
<feature type="compositionally biased region" description="Polar residues" evidence="1">
    <location>
        <begin position="45"/>
        <end position="54"/>
    </location>
</feature>
<feature type="region of interest" description="Disordered" evidence="1">
    <location>
        <begin position="1"/>
        <end position="101"/>
    </location>
</feature>
<proteinExistence type="predicted"/>
<feature type="region of interest" description="Disordered" evidence="1">
    <location>
        <begin position="120"/>
        <end position="183"/>
    </location>
</feature>
<name>A0ABN8YUG3_RANTA</name>
<feature type="compositionally biased region" description="Low complexity" evidence="1">
    <location>
        <begin position="73"/>
        <end position="84"/>
    </location>
</feature>
<protein>
    <submittedName>
        <fullName evidence="2">Uncharacterized protein</fullName>
    </submittedName>
</protein>
<feature type="compositionally biased region" description="Basic and acidic residues" evidence="1">
    <location>
        <begin position="174"/>
        <end position="183"/>
    </location>
</feature>
<organism evidence="2 3">
    <name type="scientific">Rangifer tarandus platyrhynchus</name>
    <name type="common">Svalbard reindeer</name>
    <dbReference type="NCBI Taxonomy" id="3082113"/>
    <lineage>
        <taxon>Eukaryota</taxon>
        <taxon>Metazoa</taxon>
        <taxon>Chordata</taxon>
        <taxon>Craniata</taxon>
        <taxon>Vertebrata</taxon>
        <taxon>Euteleostomi</taxon>
        <taxon>Mammalia</taxon>
        <taxon>Eutheria</taxon>
        <taxon>Laurasiatheria</taxon>
        <taxon>Artiodactyla</taxon>
        <taxon>Ruminantia</taxon>
        <taxon>Pecora</taxon>
        <taxon>Cervidae</taxon>
        <taxon>Odocoileinae</taxon>
        <taxon>Rangifer</taxon>
    </lineage>
</organism>
<gene>
    <name evidence="2" type="ORF">MRATA1EN1_LOCUS13727</name>
</gene>
<accession>A0ABN8YUG3</accession>
<dbReference type="Proteomes" id="UP001176941">
    <property type="component" value="Chromosome 23"/>
</dbReference>
<evidence type="ECO:0000313" key="2">
    <source>
        <dbReference type="EMBL" id="CAI9164765.1"/>
    </source>
</evidence>